<keyword evidence="3" id="KW-0808">Transferase</keyword>
<evidence type="ECO:0000256" key="2">
    <source>
        <dbReference type="ARBA" id="ARBA00012261"/>
    </source>
</evidence>
<dbReference type="InterPro" id="IPR005793">
    <property type="entry name" value="Formyl_trans_C"/>
</dbReference>
<dbReference type="CDD" id="cd08704">
    <property type="entry name" value="Met_tRNA_FMT_C"/>
    <property type="match status" value="1"/>
</dbReference>
<dbReference type="Proteomes" id="UP000178851">
    <property type="component" value="Unassembled WGS sequence"/>
</dbReference>
<evidence type="ECO:0000256" key="4">
    <source>
        <dbReference type="ARBA" id="ARBA00022917"/>
    </source>
</evidence>
<dbReference type="InterPro" id="IPR002376">
    <property type="entry name" value="Formyl_transf_N"/>
</dbReference>
<sequence length="314" mass="36125">MKIIFFGTPEYVLPIVEAINKKYNSGREKNFVCVVTQPPAKVGREKRILHSPVDNWAYRHKIKIITDLKKENLPEADLGILAAYGEIIPDFVINHFKFGILNIHPSPLPEFRGASPVQAALITGTNPTGVTVIKLTQKLDSGPIISSFKEEVFVDDTTQTLRKRLFERSSEFLINLPRGKAGLIPNYLNGKIKPKSQDESKTTFTKLIKKEDGFIPPKYLEAALRDKRLRENWEIRFIKDFSIKYSVLNIERFIRAMYPWPVAWSFVKNQKRLKILKAHIDDKRLILDSVQLEGKNPTSWEEFKRGYPNVSFAN</sequence>
<protein>
    <recommendedName>
        <fullName evidence="2">methionyl-tRNA formyltransferase</fullName>
        <ecNumber evidence="2">2.1.2.9</ecNumber>
    </recommendedName>
</protein>
<dbReference type="InterPro" id="IPR011034">
    <property type="entry name" value="Formyl_transferase-like_C_sf"/>
</dbReference>
<dbReference type="InterPro" id="IPR044135">
    <property type="entry name" value="Met-tRNA-FMT_C"/>
</dbReference>
<evidence type="ECO:0000256" key="3">
    <source>
        <dbReference type="ARBA" id="ARBA00022679"/>
    </source>
</evidence>
<feature type="domain" description="Formyl transferase N-terminal" evidence="5">
    <location>
        <begin position="1"/>
        <end position="174"/>
    </location>
</feature>
<dbReference type="EMBL" id="MGGI01000016">
    <property type="protein sequence ID" value="OGM26148.1"/>
    <property type="molecule type" value="Genomic_DNA"/>
</dbReference>
<dbReference type="PANTHER" id="PTHR11138">
    <property type="entry name" value="METHIONYL-TRNA FORMYLTRANSFERASE"/>
    <property type="match status" value="1"/>
</dbReference>
<gene>
    <name evidence="7" type="ORF">A2627_03855</name>
</gene>
<dbReference type="InterPro" id="IPR036477">
    <property type="entry name" value="Formyl_transf_N_sf"/>
</dbReference>
<dbReference type="PANTHER" id="PTHR11138:SF5">
    <property type="entry name" value="METHIONYL-TRNA FORMYLTRANSFERASE, MITOCHONDRIAL"/>
    <property type="match status" value="1"/>
</dbReference>
<keyword evidence="4" id="KW-0648">Protein biosynthesis</keyword>
<evidence type="ECO:0000313" key="8">
    <source>
        <dbReference type="Proteomes" id="UP000178851"/>
    </source>
</evidence>
<reference evidence="7 8" key="1">
    <citation type="journal article" date="2016" name="Nat. Commun.">
        <title>Thousands of microbial genomes shed light on interconnected biogeochemical processes in an aquifer system.</title>
        <authorList>
            <person name="Anantharaman K."/>
            <person name="Brown C.T."/>
            <person name="Hug L.A."/>
            <person name="Sharon I."/>
            <person name="Castelle C.J."/>
            <person name="Probst A.J."/>
            <person name="Thomas B.C."/>
            <person name="Singh A."/>
            <person name="Wilkins M.J."/>
            <person name="Karaoz U."/>
            <person name="Brodie E.L."/>
            <person name="Williams K.H."/>
            <person name="Hubbard S.S."/>
            <person name="Banfield J.F."/>
        </authorList>
    </citation>
    <scope>NUCLEOTIDE SEQUENCE [LARGE SCALE GENOMIC DNA]</scope>
</reference>
<dbReference type="Pfam" id="PF02911">
    <property type="entry name" value="Formyl_trans_C"/>
    <property type="match status" value="1"/>
</dbReference>
<dbReference type="Gene3D" id="3.40.50.12230">
    <property type="match status" value="1"/>
</dbReference>
<dbReference type="InterPro" id="IPR041711">
    <property type="entry name" value="Met-tRNA-FMT_N"/>
</dbReference>
<dbReference type="Pfam" id="PF00551">
    <property type="entry name" value="Formyl_trans_N"/>
    <property type="match status" value="1"/>
</dbReference>
<feature type="domain" description="Formyl transferase C-terminal" evidence="6">
    <location>
        <begin position="246"/>
        <end position="283"/>
    </location>
</feature>
<proteinExistence type="inferred from homology"/>
<evidence type="ECO:0000256" key="1">
    <source>
        <dbReference type="ARBA" id="ARBA00010699"/>
    </source>
</evidence>
<accession>A0A1F7YHT3</accession>
<dbReference type="GO" id="GO:0004479">
    <property type="term" value="F:methionyl-tRNA formyltransferase activity"/>
    <property type="evidence" value="ECO:0007669"/>
    <property type="project" value="UniProtKB-EC"/>
</dbReference>
<evidence type="ECO:0000313" key="7">
    <source>
        <dbReference type="EMBL" id="OGM26148.1"/>
    </source>
</evidence>
<organism evidence="7 8">
    <name type="scientific">Candidatus Woesebacteria bacterium RIFCSPHIGHO2_01_FULL_39_28</name>
    <dbReference type="NCBI Taxonomy" id="1802496"/>
    <lineage>
        <taxon>Bacteria</taxon>
        <taxon>Candidatus Woeseibacteriota</taxon>
    </lineage>
</organism>
<evidence type="ECO:0000259" key="6">
    <source>
        <dbReference type="Pfam" id="PF02911"/>
    </source>
</evidence>
<name>A0A1F7YHT3_9BACT</name>
<dbReference type="EC" id="2.1.2.9" evidence="2"/>
<dbReference type="SUPFAM" id="SSF50486">
    <property type="entry name" value="FMT C-terminal domain-like"/>
    <property type="match status" value="1"/>
</dbReference>
<evidence type="ECO:0000259" key="5">
    <source>
        <dbReference type="Pfam" id="PF00551"/>
    </source>
</evidence>
<comment type="caution">
    <text evidence="7">The sequence shown here is derived from an EMBL/GenBank/DDBJ whole genome shotgun (WGS) entry which is preliminary data.</text>
</comment>
<comment type="similarity">
    <text evidence="1">Belongs to the Fmt family.</text>
</comment>
<dbReference type="SUPFAM" id="SSF53328">
    <property type="entry name" value="Formyltransferase"/>
    <property type="match status" value="1"/>
</dbReference>
<dbReference type="CDD" id="cd08646">
    <property type="entry name" value="FMT_core_Met-tRNA-FMT_N"/>
    <property type="match status" value="1"/>
</dbReference>
<dbReference type="AlphaFoldDB" id="A0A1F7YHT3"/>